<evidence type="ECO:0000313" key="2">
    <source>
        <dbReference type="EMBL" id="WAL64336.1"/>
    </source>
</evidence>
<dbReference type="InterPro" id="IPR019922">
    <property type="entry name" value="Lucif-like_OxRdatse_MSMEG_4141"/>
</dbReference>
<feature type="domain" description="Luciferase-like" evidence="1">
    <location>
        <begin position="19"/>
        <end position="266"/>
    </location>
</feature>
<sequence length="295" mass="31468">MLNLGPVGVWLFGGTPAPVPVEREQLRRIERLGYGSVWSGETVGNRDAFARSAIALAATERLAVGTGIANLWARPAPTMQAGGRALAEGYPDRFVLGIGIGHPFQAAQVGEKFTTPLTRMRNYLSRMDEEAAVNPPAAPFPRVLAAIGPKMLELAREAADGAHPFFMPLAHTAFARQILGPGKLLVPHQPVLLEPDAGRARAHARETVRMVLTQGAAAYGRAWRDFGYADDLAGVTDRLVDAAVAWGDEEAIARRVREQLDAGADHVLLTPVADDLVSAVDQLERIAPAVLGVAA</sequence>
<dbReference type="Gene3D" id="3.20.20.30">
    <property type="entry name" value="Luciferase-like domain"/>
    <property type="match status" value="1"/>
</dbReference>
<evidence type="ECO:0000313" key="3">
    <source>
        <dbReference type="Proteomes" id="UP001163203"/>
    </source>
</evidence>
<dbReference type="Proteomes" id="UP001163203">
    <property type="component" value="Chromosome"/>
</dbReference>
<dbReference type="EMBL" id="CP113836">
    <property type="protein sequence ID" value="WAL64336.1"/>
    <property type="molecule type" value="Genomic_DNA"/>
</dbReference>
<dbReference type="Pfam" id="PF00296">
    <property type="entry name" value="Bac_luciferase"/>
    <property type="match status" value="1"/>
</dbReference>
<protein>
    <submittedName>
        <fullName evidence="2">TIGR03620 family F420-dependent LLM class oxidoreductase</fullName>
    </submittedName>
</protein>
<dbReference type="PANTHER" id="PTHR43244">
    <property type="match status" value="1"/>
</dbReference>
<dbReference type="InterPro" id="IPR036661">
    <property type="entry name" value="Luciferase-like_sf"/>
</dbReference>
<dbReference type="NCBIfam" id="TIGR03620">
    <property type="entry name" value="F420_MSMEG_4141"/>
    <property type="match status" value="1"/>
</dbReference>
<dbReference type="RefSeq" id="WP_268754567.1">
    <property type="nucleotide sequence ID" value="NZ_CP113836.1"/>
</dbReference>
<evidence type="ECO:0000259" key="1">
    <source>
        <dbReference type="Pfam" id="PF00296"/>
    </source>
</evidence>
<dbReference type="InterPro" id="IPR050564">
    <property type="entry name" value="F420-G6PD/mer"/>
</dbReference>
<dbReference type="PANTHER" id="PTHR43244:SF2">
    <property type="entry name" value="CONSERVED HYPOTHETICAL ALANINE AND PROLINE-RICH PROTEIN"/>
    <property type="match status" value="1"/>
</dbReference>
<name>A0ABY7B096_9PSEU</name>
<accession>A0ABY7B096</accession>
<dbReference type="SUPFAM" id="SSF51679">
    <property type="entry name" value="Bacterial luciferase-like"/>
    <property type="match status" value="1"/>
</dbReference>
<reference evidence="2" key="1">
    <citation type="submission" date="2022-11" db="EMBL/GenBank/DDBJ databases">
        <authorList>
            <person name="Mo P."/>
        </authorList>
    </citation>
    <scope>NUCLEOTIDE SEQUENCE</scope>
    <source>
        <strain evidence="2">HUAS 11-8</strain>
    </source>
</reference>
<gene>
    <name evidence="2" type="ORF">ORV05_25670</name>
</gene>
<organism evidence="2 3">
    <name type="scientific">Amycolatopsis cynarae</name>
    <dbReference type="NCBI Taxonomy" id="2995223"/>
    <lineage>
        <taxon>Bacteria</taxon>
        <taxon>Bacillati</taxon>
        <taxon>Actinomycetota</taxon>
        <taxon>Actinomycetes</taxon>
        <taxon>Pseudonocardiales</taxon>
        <taxon>Pseudonocardiaceae</taxon>
        <taxon>Amycolatopsis</taxon>
    </lineage>
</organism>
<proteinExistence type="predicted"/>
<dbReference type="InterPro" id="IPR011251">
    <property type="entry name" value="Luciferase-like_dom"/>
</dbReference>
<keyword evidence="3" id="KW-1185">Reference proteome</keyword>